<dbReference type="GO" id="GO:0006260">
    <property type="term" value="P:DNA replication"/>
    <property type="evidence" value="ECO:0007669"/>
    <property type="project" value="InterPro"/>
</dbReference>
<dbReference type="AlphaFoldDB" id="A0AAU9C9C7"/>
<dbReference type="GO" id="GO:0003677">
    <property type="term" value="F:DNA binding"/>
    <property type="evidence" value="ECO:0007669"/>
    <property type="project" value="InterPro"/>
</dbReference>
<keyword evidence="2" id="KW-1185">Reference proteome</keyword>
<sequence length="155" mass="17094">MQPNFSQKHPSTHRPIDLILPRLEKARRSKNGWIARCPAHLDKTPSLGVRELDDGRVLIHCFSGCDAADVVAAVGLTLADLFPPRPPGPERQFAPSSNPAFSPFDVLRLIQHEIHIVLAAACTALNGELTREDIERLQTAINRITDAIRLAGVKR</sequence>
<name>A0AAU9C9C7_9GAMM</name>
<proteinExistence type="predicted"/>
<accession>A0AAU9C9C7</accession>
<protein>
    <submittedName>
        <fullName evidence="1">DNA primase/helicase</fullName>
    </submittedName>
</protein>
<organism evidence="1 2">
    <name type="scientific">Methylomarinovum tepidoasis</name>
    <dbReference type="NCBI Taxonomy" id="2840183"/>
    <lineage>
        <taxon>Bacteria</taxon>
        <taxon>Pseudomonadati</taxon>
        <taxon>Pseudomonadota</taxon>
        <taxon>Gammaproteobacteria</taxon>
        <taxon>Methylococcales</taxon>
        <taxon>Methylothermaceae</taxon>
        <taxon>Methylomarinovum</taxon>
    </lineage>
</organism>
<dbReference type="InterPro" id="IPR036977">
    <property type="entry name" value="DNA_primase_Znf_CHC2"/>
</dbReference>
<dbReference type="GO" id="GO:0008270">
    <property type="term" value="F:zinc ion binding"/>
    <property type="evidence" value="ECO:0007669"/>
    <property type="project" value="InterPro"/>
</dbReference>
<reference evidence="2" key="1">
    <citation type="journal article" date="2024" name="Int. J. Syst. Evol. Microbiol.">
        <title>Methylomarinovum tepidoasis sp. nov., a moderately thermophilic methanotroph of the family Methylothermaceae isolated from a deep-sea hydrothermal field.</title>
        <authorList>
            <person name="Hirayama H."/>
            <person name="Takaki Y."/>
            <person name="Abe M."/>
            <person name="Miyazaki M."/>
            <person name="Uematsu K."/>
            <person name="Matsui Y."/>
            <person name="Takai K."/>
        </authorList>
    </citation>
    <scope>NUCLEOTIDE SEQUENCE [LARGE SCALE GENOMIC DNA]</scope>
    <source>
        <strain evidence="2">IN45</strain>
    </source>
</reference>
<evidence type="ECO:0000313" key="2">
    <source>
        <dbReference type="Proteomes" id="UP001321450"/>
    </source>
</evidence>
<evidence type="ECO:0000313" key="1">
    <source>
        <dbReference type="EMBL" id="BCX88502.1"/>
    </source>
</evidence>
<dbReference type="SUPFAM" id="SSF57783">
    <property type="entry name" value="Zinc beta-ribbon"/>
    <property type="match status" value="1"/>
</dbReference>
<dbReference type="Gene3D" id="3.90.580.10">
    <property type="entry name" value="Zinc finger, CHC2-type domain"/>
    <property type="match status" value="1"/>
</dbReference>
<dbReference type="KEGG" id="meiy:MIN45_P0871"/>
<dbReference type="EMBL" id="AP024718">
    <property type="protein sequence ID" value="BCX88502.1"/>
    <property type="molecule type" value="Genomic_DNA"/>
</dbReference>
<dbReference type="Proteomes" id="UP001321450">
    <property type="component" value="Chromosome"/>
</dbReference>
<gene>
    <name evidence="1" type="ORF">MIN45_P0871</name>
</gene>
<dbReference type="RefSeq" id="WP_286293644.1">
    <property type="nucleotide sequence ID" value="NZ_AP024718.1"/>
</dbReference>